<protein>
    <recommendedName>
        <fullName evidence="7">MI domain-containing protein</fullName>
    </recommendedName>
</protein>
<evidence type="ECO:0000256" key="3">
    <source>
        <dbReference type="ARBA" id="ARBA00022490"/>
    </source>
</evidence>
<sequence>MELGEDIISGEQKELLKSASESVNLGAIVHLDNDSANSSRASADLEDFKRKATVIVEEYFTTDDILSTANELKDLHCSSYHYYFVKKLVSMAMDRHDKEKEMAAVLLSALYAEVVDPSQVYKGFCKLVECTDDLLVDIPDAVDVLAIFVARAVVDEILPPAFLTKQLASLTNNAKDGKRGIDVIRRAEKGYLSAPLHAENVLRKWGGSKNMTVEVVKSRINNLLIEYLASGDKTEACRCIKHLKVPFFHHDIVKRALILAMERRQAEGLILDLLKVAHEEGVINASQITKGFNRLIDMVDDLSLDIPNARKLLRSLISKAASEGWLCASSLKSLELQNEQQMEDDILTSNFKLRATSIIKEYFLTGDILEVFSLLESEDYSSAPVSLEAVFVKKLITLAMERKNREKEMASVLLSSLCLPADHVVLGFRMLIESVEDAALDIPGIVEDLAMFLARAVIDEVIAPSYLDEVETNTCQGPDSMGAKILQLSRSMLGARLSGERILRCWGGGGASKTVWDVDDVKDKIRKLLEEYDSGGDVHEACRCIKISACHSFTMKWSRKH</sequence>
<proteinExistence type="inferred from homology"/>
<dbReference type="FunFam" id="1.25.40.180:FF:000009">
    <property type="entry name" value="programmed cell death protein 4"/>
    <property type="match status" value="1"/>
</dbReference>
<keyword evidence="3" id="KW-0963">Cytoplasm</keyword>
<keyword evidence="6" id="KW-0539">Nucleus</keyword>
<keyword evidence="4" id="KW-0677">Repeat</keyword>
<evidence type="ECO:0000256" key="2">
    <source>
        <dbReference type="ARBA" id="ARBA00005497"/>
    </source>
</evidence>
<dbReference type="AlphaFoldDB" id="A0A835UFF8"/>
<accession>A0A835UFF8</accession>
<dbReference type="OrthoDB" id="414546at2759"/>
<comment type="similarity">
    <text evidence="2">Belongs to the PDCD4 family.</text>
</comment>
<evidence type="ECO:0000259" key="7">
    <source>
        <dbReference type="PROSITE" id="PS51366"/>
    </source>
</evidence>
<name>A0A835UFF8_VANPL</name>
<evidence type="ECO:0000256" key="1">
    <source>
        <dbReference type="ARBA" id="ARBA00004496"/>
    </source>
</evidence>
<dbReference type="InterPro" id="IPR003891">
    <property type="entry name" value="Initiation_fac_eIF4g_MI"/>
</dbReference>
<organism evidence="8 9">
    <name type="scientific">Vanilla planifolia</name>
    <name type="common">Vanilla</name>
    <dbReference type="NCBI Taxonomy" id="51239"/>
    <lineage>
        <taxon>Eukaryota</taxon>
        <taxon>Viridiplantae</taxon>
        <taxon>Streptophyta</taxon>
        <taxon>Embryophyta</taxon>
        <taxon>Tracheophyta</taxon>
        <taxon>Spermatophyta</taxon>
        <taxon>Magnoliopsida</taxon>
        <taxon>Liliopsida</taxon>
        <taxon>Asparagales</taxon>
        <taxon>Orchidaceae</taxon>
        <taxon>Vanilloideae</taxon>
        <taxon>Vanilleae</taxon>
        <taxon>Vanilla</taxon>
    </lineage>
</organism>
<dbReference type="PROSITE" id="PS51366">
    <property type="entry name" value="MI"/>
    <property type="match status" value="3"/>
</dbReference>
<dbReference type="InterPro" id="IPR016024">
    <property type="entry name" value="ARM-type_fold"/>
</dbReference>
<gene>
    <name evidence="8" type="ORF">HPP92_022466</name>
</gene>
<dbReference type="PANTHER" id="PTHR12626">
    <property type="entry name" value="PROGRAMMED CELL DEATH 4"/>
    <property type="match status" value="1"/>
</dbReference>
<evidence type="ECO:0000256" key="4">
    <source>
        <dbReference type="ARBA" id="ARBA00022737"/>
    </source>
</evidence>
<dbReference type="Proteomes" id="UP000639772">
    <property type="component" value="Chromosome 12"/>
</dbReference>
<comment type="subcellular location">
    <subcellularLocation>
        <location evidence="1">Cytoplasm</location>
    </subcellularLocation>
</comment>
<feature type="domain" description="MI" evidence="7">
    <location>
        <begin position="47"/>
        <end position="168"/>
    </location>
</feature>
<evidence type="ECO:0000256" key="5">
    <source>
        <dbReference type="ARBA" id="ARBA00022845"/>
    </source>
</evidence>
<dbReference type="GO" id="GO:0006417">
    <property type="term" value="P:regulation of translation"/>
    <property type="evidence" value="ECO:0007669"/>
    <property type="project" value="UniProtKB-KW"/>
</dbReference>
<dbReference type="GO" id="GO:0005737">
    <property type="term" value="C:cytoplasm"/>
    <property type="evidence" value="ECO:0007669"/>
    <property type="project" value="UniProtKB-SubCell"/>
</dbReference>
<dbReference type="PANTHER" id="PTHR12626:SF2">
    <property type="entry name" value="MA3 DOMAIN-CONTAINING TRANSLATION REGULATORY FACTOR 2"/>
    <property type="match status" value="1"/>
</dbReference>
<dbReference type="SUPFAM" id="SSF48371">
    <property type="entry name" value="ARM repeat"/>
    <property type="match status" value="3"/>
</dbReference>
<dbReference type="EMBL" id="JADCNM010000012">
    <property type="protein sequence ID" value="KAG0459338.1"/>
    <property type="molecule type" value="Genomic_DNA"/>
</dbReference>
<feature type="domain" description="MI" evidence="7">
    <location>
        <begin position="215"/>
        <end position="336"/>
    </location>
</feature>
<dbReference type="Pfam" id="PF02847">
    <property type="entry name" value="MA3"/>
    <property type="match status" value="3"/>
</dbReference>
<dbReference type="Gene3D" id="1.25.40.180">
    <property type="match status" value="4"/>
</dbReference>
<keyword evidence="5" id="KW-0810">Translation regulation</keyword>
<dbReference type="InterPro" id="IPR039778">
    <property type="entry name" value="PDCD4"/>
</dbReference>
<comment type="caution">
    <text evidence="8">The sequence shown here is derived from an EMBL/GenBank/DDBJ whole genome shotgun (WGS) entry which is preliminary data.</text>
</comment>
<evidence type="ECO:0000256" key="6">
    <source>
        <dbReference type="ARBA" id="ARBA00023242"/>
    </source>
</evidence>
<feature type="domain" description="MI" evidence="7">
    <location>
        <begin position="350"/>
        <end position="472"/>
    </location>
</feature>
<evidence type="ECO:0000313" key="8">
    <source>
        <dbReference type="EMBL" id="KAG0459338.1"/>
    </source>
</evidence>
<evidence type="ECO:0000313" key="9">
    <source>
        <dbReference type="Proteomes" id="UP000639772"/>
    </source>
</evidence>
<dbReference type="SMART" id="SM00544">
    <property type="entry name" value="MA3"/>
    <property type="match status" value="3"/>
</dbReference>
<reference evidence="8 9" key="1">
    <citation type="journal article" date="2020" name="Nat. Food">
        <title>A phased Vanilla planifolia genome enables genetic improvement of flavour and production.</title>
        <authorList>
            <person name="Hasing T."/>
            <person name="Tang H."/>
            <person name="Brym M."/>
            <person name="Khazi F."/>
            <person name="Huang T."/>
            <person name="Chambers A.H."/>
        </authorList>
    </citation>
    <scope>NUCLEOTIDE SEQUENCE [LARGE SCALE GENOMIC DNA]</scope>
    <source>
        <tissue evidence="8">Leaf</tissue>
    </source>
</reference>
<dbReference type="GO" id="GO:0045892">
    <property type="term" value="P:negative regulation of DNA-templated transcription"/>
    <property type="evidence" value="ECO:0007669"/>
    <property type="project" value="InterPro"/>
</dbReference>